<evidence type="ECO:0000313" key="3">
    <source>
        <dbReference type="Proteomes" id="UP000034705"/>
    </source>
</evidence>
<dbReference type="InterPro" id="IPR019646">
    <property type="entry name" value="Aminoglyc_AdlTrfase"/>
</dbReference>
<name>A0A0G1PLL0_9BACT</name>
<dbReference type="Gene3D" id="3.30.460.40">
    <property type="match status" value="1"/>
</dbReference>
<proteinExistence type="predicted"/>
<dbReference type="AlphaFoldDB" id="A0A0G1PLL0"/>
<dbReference type="EMBL" id="LCMG01000007">
    <property type="protein sequence ID" value="KKU33679.1"/>
    <property type="molecule type" value="Genomic_DNA"/>
</dbReference>
<evidence type="ECO:0000313" key="2">
    <source>
        <dbReference type="EMBL" id="KKU33679.1"/>
    </source>
</evidence>
<protein>
    <submittedName>
        <fullName evidence="2">Uncharacterized protein</fullName>
    </submittedName>
</protein>
<comment type="caution">
    <text evidence="2">The sequence shown here is derived from an EMBL/GenBank/DDBJ whole genome shotgun (WGS) entry which is preliminary data.</text>
</comment>
<evidence type="ECO:0000256" key="1">
    <source>
        <dbReference type="SAM" id="MobiDB-lite"/>
    </source>
</evidence>
<sequence>MREGSPIPLQDLRTQKRQQERPAFHDEAQGAFEKRRIPTPEDRKEMDTKLDQLSDLLSGTSVRWQLDGALNISLLKGDYIGVHKDVDLFVEPEDLEDLEKHLYTQGYAFFLTVGHEDPNKKGMVWATAGEIRESEKDRSLVAIDKNGNIRFDHPLNFIDVHLVKRNAEGKPLGYQQVELPESWYTPRPFLYRGKKIFLSHPAKVAYFKLHCGRPYDLVDLQELAATGTLTLEDMDTIEEILCKEEEAIKQRTEFVVRRVAPQIKKGMTGETLYQIFSADPEIAALLKTKKDAEDVHTLIHRLANETDLEKDSVRCFFENITNQKNSTQRQHLLSLRKAVEDALSLT</sequence>
<feature type="region of interest" description="Disordered" evidence="1">
    <location>
        <begin position="1"/>
        <end position="46"/>
    </location>
</feature>
<accession>A0A0G1PLL0</accession>
<dbReference type="Proteomes" id="UP000034705">
    <property type="component" value="Unassembled WGS sequence"/>
</dbReference>
<feature type="compositionally biased region" description="Basic and acidic residues" evidence="1">
    <location>
        <begin position="13"/>
        <end position="46"/>
    </location>
</feature>
<gene>
    <name evidence="2" type="ORF">UX45_C0007G0006</name>
</gene>
<dbReference type="Pfam" id="PF10706">
    <property type="entry name" value="Aminoglyc_resit"/>
    <property type="match status" value="1"/>
</dbReference>
<reference evidence="2 3" key="1">
    <citation type="journal article" date="2015" name="Nature">
        <title>rRNA introns, odd ribosomes, and small enigmatic genomes across a large radiation of phyla.</title>
        <authorList>
            <person name="Brown C.T."/>
            <person name="Hug L.A."/>
            <person name="Thomas B.C."/>
            <person name="Sharon I."/>
            <person name="Castelle C.J."/>
            <person name="Singh A."/>
            <person name="Wilkins M.J."/>
            <person name="Williams K.H."/>
            <person name="Banfield J.F."/>
        </authorList>
    </citation>
    <scope>NUCLEOTIDE SEQUENCE [LARGE SCALE GENOMIC DNA]</scope>
</reference>
<organism evidence="2 3">
    <name type="scientific">Candidatus Uhrbacteria bacterium GW2011_GWF2_46_218</name>
    <dbReference type="NCBI Taxonomy" id="1619001"/>
    <lineage>
        <taxon>Bacteria</taxon>
        <taxon>Candidatus Uhriibacteriota</taxon>
    </lineage>
</organism>